<organism evidence="2 3">
    <name type="scientific">Paraburkholderia phymatum (strain DSM 17167 / CIP 108236 / LMG 21445 / STM815)</name>
    <name type="common">Burkholderia phymatum</name>
    <dbReference type="NCBI Taxonomy" id="391038"/>
    <lineage>
        <taxon>Bacteria</taxon>
        <taxon>Pseudomonadati</taxon>
        <taxon>Pseudomonadota</taxon>
        <taxon>Betaproteobacteria</taxon>
        <taxon>Burkholderiales</taxon>
        <taxon>Burkholderiaceae</taxon>
        <taxon>Paraburkholderia</taxon>
    </lineage>
</organism>
<dbReference type="Pfam" id="PF13503">
    <property type="entry name" value="DUF4123"/>
    <property type="match status" value="1"/>
</dbReference>
<proteinExistence type="predicted"/>
<dbReference type="Proteomes" id="UP000001192">
    <property type="component" value="Plasmid pBPHY01"/>
</dbReference>
<evidence type="ECO:0000313" key="3">
    <source>
        <dbReference type="Proteomes" id="UP000001192"/>
    </source>
</evidence>
<name>B2JTX4_PARP8</name>
<feature type="domain" description="DUF4123" evidence="1">
    <location>
        <begin position="47"/>
        <end position="127"/>
    </location>
</feature>
<sequence length="284" mass="31855">MQSQTFSEAWDASTHLLADRFLIRDWDADLPWHEVVPDALSREAHLLPVVLELAQLDDVQRAFLQTHLVMADTRDPGPAMLLSSDLGVTALARELSRHVVVTLADASRAMLRMADPQVFVQLLWILPLPYLASLCHAARRWWIPFSGQWHELGFHERPAPQWEALPEDPSIALSNVGLINQVLRTLPEPDGLKAFWRTSQHCNQWLRTAQAEAGLAAADDCVAYARHGVVLGKLFSSHPVLASCLQGARETPGLYAQRTASMSDREWDRVIADIEEIKRKQEAA</sequence>
<protein>
    <recommendedName>
        <fullName evidence="1">DUF4123 domain-containing protein</fullName>
    </recommendedName>
</protein>
<dbReference type="RefSeq" id="WP_012406183.1">
    <property type="nucleotide sequence ID" value="NC_010625.1"/>
</dbReference>
<dbReference type="HOGENOM" id="CLU_978874_0_0_4"/>
<dbReference type="KEGG" id="bph:Bphy_7021"/>
<dbReference type="EMBL" id="CP001045">
    <property type="protein sequence ID" value="ACC76027.1"/>
    <property type="molecule type" value="Genomic_DNA"/>
</dbReference>
<accession>B2JTX4</accession>
<dbReference type="AlphaFoldDB" id="B2JTX4"/>
<reference evidence="3" key="1">
    <citation type="journal article" date="2014" name="Stand. Genomic Sci.">
        <title>Complete genome sequence of Burkholderia phymatum STM815(T), a broad host range and efficient nitrogen-fixing symbiont of Mimosa species.</title>
        <authorList>
            <person name="Moulin L."/>
            <person name="Klonowska A."/>
            <person name="Caroline B."/>
            <person name="Booth K."/>
            <person name="Vriezen J.A."/>
            <person name="Melkonian R."/>
            <person name="James E.K."/>
            <person name="Young J.P."/>
            <person name="Bena G."/>
            <person name="Hauser L."/>
            <person name="Land M."/>
            <person name="Kyrpides N."/>
            <person name="Bruce D."/>
            <person name="Chain P."/>
            <person name="Copeland A."/>
            <person name="Pitluck S."/>
            <person name="Woyke T."/>
            <person name="Lizotte-Waniewski M."/>
            <person name="Bristow J."/>
            <person name="Riley M."/>
        </authorList>
    </citation>
    <scope>NUCLEOTIDE SEQUENCE [LARGE SCALE GENOMIC DNA]</scope>
    <source>
        <strain evidence="3">DSM 17167 / CIP 108236 / LMG 21445 / STM815</strain>
        <plasmid evidence="3">Plasmid pBPHY01</plasmid>
    </source>
</reference>
<evidence type="ECO:0000259" key="1">
    <source>
        <dbReference type="Pfam" id="PF13503"/>
    </source>
</evidence>
<evidence type="ECO:0000313" key="2">
    <source>
        <dbReference type="EMBL" id="ACC76027.1"/>
    </source>
</evidence>
<dbReference type="InterPro" id="IPR025391">
    <property type="entry name" value="DUF4123"/>
</dbReference>
<keyword evidence="3" id="KW-1185">Reference proteome</keyword>
<gene>
    <name evidence="2" type="ordered locus">Bphy_7021</name>
</gene>
<keyword evidence="2" id="KW-0614">Plasmid</keyword>
<dbReference type="OrthoDB" id="9021647at2"/>
<geneLocation type="plasmid" evidence="2 3">
    <name>pBPHY01</name>
</geneLocation>